<dbReference type="WBParaSite" id="ALUE_0001347301-mRNA-1">
    <property type="protein sequence ID" value="ALUE_0001347301-mRNA-1"/>
    <property type="gene ID" value="ALUE_0001347301"/>
</dbReference>
<protein>
    <submittedName>
        <fullName evidence="2">Uncharacterized protein</fullName>
    </submittedName>
</protein>
<proteinExistence type="predicted"/>
<organism evidence="1 2">
    <name type="scientific">Ascaris lumbricoides</name>
    <name type="common">Giant roundworm</name>
    <dbReference type="NCBI Taxonomy" id="6252"/>
    <lineage>
        <taxon>Eukaryota</taxon>
        <taxon>Metazoa</taxon>
        <taxon>Ecdysozoa</taxon>
        <taxon>Nematoda</taxon>
        <taxon>Chromadorea</taxon>
        <taxon>Rhabditida</taxon>
        <taxon>Spirurina</taxon>
        <taxon>Ascaridomorpha</taxon>
        <taxon>Ascaridoidea</taxon>
        <taxon>Ascarididae</taxon>
        <taxon>Ascaris</taxon>
    </lineage>
</organism>
<evidence type="ECO:0000313" key="1">
    <source>
        <dbReference type="Proteomes" id="UP000036681"/>
    </source>
</evidence>
<keyword evidence="1" id="KW-1185">Reference proteome</keyword>
<dbReference type="Proteomes" id="UP000036681">
    <property type="component" value="Unplaced"/>
</dbReference>
<accession>A0A0M3I850</accession>
<dbReference type="AlphaFoldDB" id="A0A0M3I850"/>
<sequence length="37" mass="4171">MNRLVSIRWAGDEPKPSPSRYLTTSAKRSVYFGLKSA</sequence>
<name>A0A0M3I850_ASCLU</name>
<reference evidence="2" key="1">
    <citation type="submission" date="2017-02" db="UniProtKB">
        <authorList>
            <consortium name="WormBaseParasite"/>
        </authorList>
    </citation>
    <scope>IDENTIFICATION</scope>
</reference>
<evidence type="ECO:0000313" key="2">
    <source>
        <dbReference type="WBParaSite" id="ALUE_0001347301-mRNA-1"/>
    </source>
</evidence>